<feature type="region of interest" description="Disordered" evidence="1">
    <location>
        <begin position="122"/>
        <end position="163"/>
    </location>
</feature>
<proteinExistence type="predicted"/>
<name>A0A9P1FV68_9DINO</name>
<dbReference type="EMBL" id="CAMXCT020001391">
    <property type="protein sequence ID" value="CAL1143033.1"/>
    <property type="molecule type" value="Genomic_DNA"/>
</dbReference>
<reference evidence="2" key="1">
    <citation type="submission" date="2022-10" db="EMBL/GenBank/DDBJ databases">
        <authorList>
            <person name="Chen Y."/>
            <person name="Dougan E. K."/>
            <person name="Chan C."/>
            <person name="Rhodes N."/>
            <person name="Thang M."/>
        </authorList>
    </citation>
    <scope>NUCLEOTIDE SEQUENCE</scope>
</reference>
<keyword evidence="4" id="KW-1185">Reference proteome</keyword>
<gene>
    <name evidence="2" type="ORF">C1SCF055_LOCUS16717</name>
</gene>
<protein>
    <submittedName>
        <fullName evidence="2">Uncharacterized protein</fullName>
    </submittedName>
</protein>
<comment type="caution">
    <text evidence="2">The sequence shown here is derived from an EMBL/GenBank/DDBJ whole genome shotgun (WGS) entry which is preliminary data.</text>
</comment>
<dbReference type="EMBL" id="CAMXCT010001391">
    <property type="protein sequence ID" value="CAI3989658.1"/>
    <property type="molecule type" value="Genomic_DNA"/>
</dbReference>
<reference evidence="3 4" key="2">
    <citation type="submission" date="2024-05" db="EMBL/GenBank/DDBJ databases">
        <authorList>
            <person name="Chen Y."/>
            <person name="Shah S."/>
            <person name="Dougan E. K."/>
            <person name="Thang M."/>
            <person name="Chan C."/>
        </authorList>
    </citation>
    <scope>NUCLEOTIDE SEQUENCE [LARGE SCALE GENOMIC DNA]</scope>
</reference>
<organism evidence="2">
    <name type="scientific">Cladocopium goreaui</name>
    <dbReference type="NCBI Taxonomy" id="2562237"/>
    <lineage>
        <taxon>Eukaryota</taxon>
        <taxon>Sar</taxon>
        <taxon>Alveolata</taxon>
        <taxon>Dinophyceae</taxon>
        <taxon>Suessiales</taxon>
        <taxon>Symbiodiniaceae</taxon>
        <taxon>Cladocopium</taxon>
    </lineage>
</organism>
<evidence type="ECO:0000313" key="2">
    <source>
        <dbReference type="EMBL" id="CAI3989658.1"/>
    </source>
</evidence>
<evidence type="ECO:0000313" key="4">
    <source>
        <dbReference type="Proteomes" id="UP001152797"/>
    </source>
</evidence>
<evidence type="ECO:0000313" key="3">
    <source>
        <dbReference type="EMBL" id="CAL4776970.1"/>
    </source>
</evidence>
<sequence length="163" mass="16612">MKTSRSSLCPRSQGWHFGQGAGCEPLTAIPVLGWKDCRPVPVAAPARVAPVAPVAPVASAVGRLSVDRASTAQCRAPTPGPKMGVNAVVHGFDPGQKVKEDDWSAATTSVGCADAVSSATSSIPVKGGYGHRPSPPTSGQPRRPSGTGMGQAMDSGDITHEFV</sequence>
<dbReference type="AlphaFoldDB" id="A0A9P1FV68"/>
<dbReference type="Proteomes" id="UP001152797">
    <property type="component" value="Unassembled WGS sequence"/>
</dbReference>
<dbReference type="EMBL" id="CAMXCT030001391">
    <property type="protein sequence ID" value="CAL4776970.1"/>
    <property type="molecule type" value="Genomic_DNA"/>
</dbReference>
<evidence type="ECO:0000256" key="1">
    <source>
        <dbReference type="SAM" id="MobiDB-lite"/>
    </source>
</evidence>
<accession>A0A9P1FV68</accession>